<dbReference type="NCBIfam" id="TIGR01451">
    <property type="entry name" value="B_ant_repeat"/>
    <property type="match status" value="12"/>
</dbReference>
<dbReference type="PANTHER" id="PTHR34819:SF3">
    <property type="entry name" value="CELL SURFACE PROTEIN"/>
    <property type="match status" value="1"/>
</dbReference>
<protein>
    <submittedName>
        <fullName evidence="3">DUF11 domain-containing protein</fullName>
    </submittedName>
</protein>
<keyword evidence="4" id="KW-1185">Reference proteome</keyword>
<feature type="domain" description="DUF7507" evidence="2">
    <location>
        <begin position="1231"/>
        <end position="1334"/>
    </location>
</feature>
<gene>
    <name evidence="3" type="ORF">EOD40_03915</name>
</gene>
<feature type="domain" description="DUF7507" evidence="2">
    <location>
        <begin position="2217"/>
        <end position="2306"/>
    </location>
</feature>
<dbReference type="Proteomes" id="UP000285211">
    <property type="component" value="Unassembled WGS sequence"/>
</dbReference>
<dbReference type="EMBL" id="SACJ01000002">
    <property type="protein sequence ID" value="RVT78391.1"/>
    <property type="molecule type" value="Genomic_DNA"/>
</dbReference>
<dbReference type="Pfam" id="PF13585">
    <property type="entry name" value="CHU_C"/>
    <property type="match status" value="1"/>
</dbReference>
<reference evidence="3 4" key="1">
    <citation type="submission" date="2019-01" db="EMBL/GenBank/DDBJ databases">
        <authorList>
            <person name="Chen W.-M."/>
        </authorList>
    </citation>
    <scope>NUCLEOTIDE SEQUENCE [LARGE SCALE GENOMIC DNA]</scope>
    <source>
        <strain evidence="3 4">BBQ-12</strain>
    </source>
</reference>
<feature type="domain" description="DUF7507" evidence="2">
    <location>
        <begin position="1597"/>
        <end position="1698"/>
    </location>
</feature>
<feature type="domain" description="DUF7507" evidence="2">
    <location>
        <begin position="874"/>
        <end position="972"/>
    </location>
</feature>
<dbReference type="Pfam" id="PF24346">
    <property type="entry name" value="DUF7507"/>
    <property type="match status" value="13"/>
</dbReference>
<dbReference type="InterPro" id="IPR051172">
    <property type="entry name" value="Chlamydia_OmcB"/>
</dbReference>
<dbReference type="InterPro" id="IPR006626">
    <property type="entry name" value="PbH1"/>
</dbReference>
<feature type="region of interest" description="Disordered" evidence="1">
    <location>
        <begin position="1446"/>
        <end position="1470"/>
    </location>
</feature>
<feature type="domain" description="DUF7507" evidence="2">
    <location>
        <begin position="1839"/>
        <end position="1940"/>
    </location>
</feature>
<feature type="domain" description="DUF7507" evidence="2">
    <location>
        <begin position="991"/>
        <end position="1091"/>
    </location>
</feature>
<feature type="domain" description="DUF7507" evidence="2">
    <location>
        <begin position="2081"/>
        <end position="2182"/>
    </location>
</feature>
<evidence type="ECO:0000259" key="2">
    <source>
        <dbReference type="Pfam" id="PF24346"/>
    </source>
</evidence>
<feature type="domain" description="DUF7507" evidence="2">
    <location>
        <begin position="1112"/>
        <end position="1212"/>
    </location>
</feature>
<name>A0A437L086_9FLAO</name>
<feature type="domain" description="DUF7507" evidence="2">
    <location>
        <begin position="1718"/>
        <end position="1819"/>
    </location>
</feature>
<dbReference type="SMART" id="SM00710">
    <property type="entry name" value="PbH1"/>
    <property type="match status" value="11"/>
</dbReference>
<dbReference type="RefSeq" id="WP_128193597.1">
    <property type="nucleotide sequence ID" value="NZ_SACJ01000002.1"/>
</dbReference>
<dbReference type="InterPro" id="IPR055354">
    <property type="entry name" value="DUF7507"/>
</dbReference>
<organism evidence="3 4">
    <name type="scientific">Flavobacterium sufflavum</name>
    <dbReference type="NCBI Taxonomy" id="1921138"/>
    <lineage>
        <taxon>Bacteria</taxon>
        <taxon>Pseudomonadati</taxon>
        <taxon>Bacteroidota</taxon>
        <taxon>Flavobacteriia</taxon>
        <taxon>Flavobacteriales</taxon>
        <taxon>Flavobacteriaceae</taxon>
        <taxon>Flavobacterium</taxon>
    </lineage>
</organism>
<dbReference type="InterPro" id="IPR047589">
    <property type="entry name" value="DUF11_rpt"/>
</dbReference>
<feature type="domain" description="DUF7507" evidence="2">
    <location>
        <begin position="1960"/>
        <end position="2061"/>
    </location>
</feature>
<evidence type="ECO:0000313" key="4">
    <source>
        <dbReference type="Proteomes" id="UP000285211"/>
    </source>
</evidence>
<comment type="caution">
    <text evidence="3">The sequence shown here is derived from an EMBL/GenBank/DDBJ whole genome shotgun (WGS) entry which is preliminary data.</text>
</comment>
<dbReference type="PANTHER" id="PTHR34819">
    <property type="entry name" value="LARGE CYSTEINE-RICH PERIPLASMIC PROTEIN OMCB"/>
    <property type="match status" value="1"/>
</dbReference>
<accession>A0A437L086</accession>
<feature type="domain" description="DUF7507" evidence="2">
    <location>
        <begin position="741"/>
        <end position="844"/>
    </location>
</feature>
<evidence type="ECO:0000313" key="3">
    <source>
        <dbReference type="EMBL" id="RVT78391.1"/>
    </source>
</evidence>
<feature type="domain" description="DUF7507" evidence="2">
    <location>
        <begin position="1354"/>
        <end position="1455"/>
    </location>
</feature>
<dbReference type="OrthoDB" id="599464at2"/>
<feature type="domain" description="DUF7507" evidence="2">
    <location>
        <begin position="1474"/>
        <end position="1577"/>
    </location>
</feature>
<proteinExistence type="predicted"/>
<evidence type="ECO:0000256" key="1">
    <source>
        <dbReference type="SAM" id="MobiDB-lite"/>
    </source>
</evidence>
<sequence length="2428" mass="249730">MRNNYLDLSNKNLIQITQLRNRFNKLFLFLGLILLSLNSYGQCNVEVPTPFVSANFDNLSVSTNTTGVCLSIVGCGINNESRLIDASLTNFASANFGVVSIGTSHSLRVTDSNTTYTAGTFAGFKIAPSGGLLSLDLLNGITIKTYNDGVQQQSFSGASLLGLSLLSSPTDYIVGFNTSVAFDAIEIVLDGGVSLLSSTNIYHAVVREYCAGPALVCNTATKVSLPTYPVAIDQANTGVSGVSVGSVSNVENAISSDANDYATINLTVGLLASGTIAIKDQLTDYPAGTYAGLEIENSNLLSLTALGNVVVSTYLNGVLREQFSGNNLVANTSLLASGGRFKLGFVSTQSFDEVKLSVNQTLAVNLGTTRVYGAVFERFCAGPALPCNTQTAVTTPTYPVYVNNTNSGINGLVCALCSVNNQDNLIDANLTNYAEVNLSVGVGTSGSLSVKEQITDYPAGTFAGYTIENPNLINVGAFNAVRVTTYLNGVQQESKIGNDVLVSVGTDLLVTTGKKTVGFVSTTAFDEVKITFENLVSLNLGIVKVYNAVFQKLCDPVVECNKTYVLSNPDFPVVINQDRTGVEGVACVSCAVNNTNNLLTADKTDFANITLIAGVVGSGSVSVKDQLFTYPKGTFAGYVIRDLGTLAQVNLLQSLSISTYNDGVLQESRTAGQVIDLSLIGLDVLGSVPGVYNIGFKTTLPFDEIRLTLNSVASVINSINVYGAFVDTSESDGGTLLCNSSAITVTKDGVYVDTNSDGKVNVGDRIDYTFVVKNTGNETLTNVTVTDNNANVSGTPIASLAPGASDSTSYTATHIITQADIDAGVVYNLATVTAVTPFGTTITATSTDPTPCGSCPVNPGCTDCTATLVPQTDGIALVKTAVVGGTGAKGDVITYTFSVTNTGNTTLTNIVVTDPMVGLSITGNPIASLAPGATNTSITGIYVITQADVDAGKVTNSALVTAKDPQNNDITDISGTTVTTDDNTEIPVTQNPKIALVKTGSVGGAGGLGDPITYTFAVTNTGTTTLTNIVVSDPMPGLIITGNPIASLAPGATNISITGTYVITQADVNAGKVTNSALVNAKDPQNNNITDISGTTVLTDDSTETPIGSRSTIALVKTAIIGGTGTGLLGETITYTFAVTNTGTTTLTNVVVTDPMVGLTITGSPIASLAPGITDTSITGTYVITQANVDAGKVTNSALVTAKDPLNNNVTDISGTTIGTNDSTETPVTQSPAIALVKTAVYNGNPLKATAGDTITYTFTVSNIGNTTLSNVVISDPMIGLTITGNPIGSLGVGATNASITGTYIVTQANIDAGKVTNSALATARTPQGNNVQDISGTTVNNNTSTETILPQTSSIALVKTAAISGTATGLLGETITYTFAVTNTGNTTLTNVVVTDPMVGLIITGNPIVSLAPGITNSTIKGTHVITQADVDAGKVTNQATVTAKDPQNNDISDLSGTTIGTNDSTETPVTQTPAIALVKTAVYNGNPLKASVGDTITYTFTVSNTGNTTLTNVVVSDPMIGLTITGNSIASLGVGATNSSITGTYIITQANIDAGKVTNSALVNAETPQGNNVQDISGTAVNNDTSTETTLPKSASLAFVKTAVYNGNATKAAVGDTITYTFTVTNTGNVTVSNIVINDAKLGATNLALVPGTLAPSGVGVVTRSYTITQADINAGKVTNTAIAKGQDPQGVDVQDISGTTVNNDTSTETTLPKSASLAFVKTAVYNGNATKAAIGDTVTYTFTVTNTGNVTVSNIVINDAKLGATNLALIPGTLAPLGVGVVTRSYTITQADINAGKVTNTAIAKGQDPQGIDVQDISGTAVNNDTSTETTLPKSASLAFVKTAVYNGNATKAAVGDTITYTFTVTNTGNVTVSNIVINDAKLGATNLALVPSTLAPSGVGVVTRNYTITQADINAGKVTNTAIAKGQDPQGVDVQDISGTAVNNDTSTETTLPKSASLAFVKTAVYNGNATKAAVGDTITYTFTVTNTGNVTVSNIVINDAKLGATNLALVPSTLAPSGVGVVTRNYTITQADINAGKVTNTAIAKGQDPQGVDVQDISGTAVNNDTSTETSLPKSASLAFVKTAVYNGNATKAAVGDTVTYTFTVTNTGNLPVSNIVINDAKLGVANLALVPSTLAPSGVGVVTRNYTIAQADINLGKVTNTAIAKGQDLLGNDVQDISGTTVNNDTSTETNLPQSPKIGLMLNGEFQDENNDGQAQIGETILYTYTIMNLGNVPLSNVWIDNAMVGLGMNSGRINMPIGAVDNTTFTGSYSITQEDIIAGHVTNQATVYGTSPLGVIVQDLSDNDNPLENDATVIGVDGCVIKVFNAVSPNVGSEYERILYIRGLDCYPNNTVQIFDRWGVKVYEVDGYDNANKAFRGVSEGRTTLSQSNGLPSGTYFYVLKYVDAEGKGFNKSGYLHLVND</sequence>